<dbReference type="EMBL" id="JAPDRK010000001">
    <property type="protein sequence ID" value="KAJ9617123.1"/>
    <property type="molecule type" value="Genomic_DNA"/>
</dbReference>
<protein>
    <submittedName>
        <fullName evidence="2">Uncharacterized protein</fullName>
    </submittedName>
</protein>
<evidence type="ECO:0000256" key="1">
    <source>
        <dbReference type="SAM" id="MobiDB-lite"/>
    </source>
</evidence>
<organism evidence="2 3">
    <name type="scientific">Cladophialophora chaetospira</name>
    <dbReference type="NCBI Taxonomy" id="386627"/>
    <lineage>
        <taxon>Eukaryota</taxon>
        <taxon>Fungi</taxon>
        <taxon>Dikarya</taxon>
        <taxon>Ascomycota</taxon>
        <taxon>Pezizomycotina</taxon>
        <taxon>Eurotiomycetes</taxon>
        <taxon>Chaetothyriomycetidae</taxon>
        <taxon>Chaetothyriales</taxon>
        <taxon>Herpotrichiellaceae</taxon>
        <taxon>Cladophialophora</taxon>
    </lineage>
</organism>
<proteinExistence type="predicted"/>
<feature type="region of interest" description="Disordered" evidence="1">
    <location>
        <begin position="1"/>
        <end position="21"/>
    </location>
</feature>
<evidence type="ECO:0000313" key="3">
    <source>
        <dbReference type="Proteomes" id="UP001172673"/>
    </source>
</evidence>
<reference evidence="2" key="1">
    <citation type="submission" date="2022-10" db="EMBL/GenBank/DDBJ databases">
        <title>Culturing micro-colonial fungi from biological soil crusts in the Mojave desert and describing Neophaeococcomyces mojavensis, and introducing the new genera and species Taxawa tesnikishii.</title>
        <authorList>
            <person name="Kurbessoian T."/>
            <person name="Stajich J.E."/>
        </authorList>
    </citation>
    <scope>NUCLEOTIDE SEQUENCE</scope>
    <source>
        <strain evidence="2">TK_41</strain>
    </source>
</reference>
<accession>A0AA39CRD3</accession>
<dbReference type="Proteomes" id="UP001172673">
    <property type="component" value="Unassembled WGS sequence"/>
</dbReference>
<evidence type="ECO:0000313" key="2">
    <source>
        <dbReference type="EMBL" id="KAJ9617123.1"/>
    </source>
</evidence>
<dbReference type="AlphaFoldDB" id="A0AA39CRD3"/>
<name>A0AA39CRD3_9EURO</name>
<gene>
    <name evidence="2" type="ORF">H2200_000844</name>
</gene>
<sequence length="100" mass="11206">MSPWADPETIAGGWRGLPGPPVRVTESQLKTSRPEWEPSAVVRGEALQINLLGKDMDDLYRSSLVFIQPRVPFIPTRSVALIPIDMYPWAIEEPETMFVG</sequence>
<comment type="caution">
    <text evidence="2">The sequence shown here is derived from an EMBL/GenBank/DDBJ whole genome shotgun (WGS) entry which is preliminary data.</text>
</comment>
<keyword evidence="3" id="KW-1185">Reference proteome</keyword>